<dbReference type="EMBL" id="JAGYWB010000005">
    <property type="protein sequence ID" value="KAI0522818.1"/>
    <property type="molecule type" value="Genomic_DNA"/>
</dbReference>
<sequence>MPPSKLRDLGFFGGISHSKSFLQALAGSSSSFPDLKSSTFRGLPALWVSDEEIRALAEPFRFSLVGFFPSKRPPLEAIRIFFFNLKLIGEVSVTVLDSTHILIKLANDLDYCRIFCHCSYMVRNCFMKLTKWTPSLDIGVESSIIPIWISFPNLRPHFFAPRILFGLGELFGKPLKIDEATSVGSRPSNARVLVELNITKTYPKQVWLGSDSLGLGHIAGKCNSVALSVSPTAVVAVENSAPLGVVNGDNNVKENVVTVTEEVVEAGEVFLPSVVPMGCPPVVETFPGILVDSVGVSNCKNTIVAADDFVLSPNALLFVPELLDRCVRQEVILDSSVTPLVLVEDHSVVNVEISDDLPVQAAVTSNGNGILLETTAGCADGFVDAVVPQPEVAVNLECFSVANNFIEIPVTLVDSRNVGTTLGDSSGMDIRNHMNWLDSSDGDPESEFSDGGDLAVTNFCGGSDPGNDFTLVNARTTFNVGSRGRFSGRVLARTSLTAGPFSTRRGSSDHDFAFVAITESYLILSPFKILLRGKQRKGLAPTQHPLSLPSASRLCFAGKEEEVAKFHERKVDKTMANGCAFLQSTFSAGDRTVICPRPRRLFAASAVRPLRCSAAFPSETSDPKSTNDLVDILFPKQTDSTPPFFCGSPPSRSDNPVVHDARFGEAVPAAPVPLAPTLIGSGSGSTPASSRSGCTRVRYGLTPAAVRVEGFDCLDRESSRSRGIPAFA</sequence>
<comment type="caution">
    <text evidence="2">The sequence shown here is derived from an EMBL/GenBank/DDBJ whole genome shotgun (WGS) entry which is preliminary data.</text>
</comment>
<evidence type="ECO:0000259" key="1">
    <source>
        <dbReference type="Pfam" id="PF14111"/>
    </source>
</evidence>
<dbReference type="Proteomes" id="UP000829196">
    <property type="component" value="Unassembled WGS sequence"/>
</dbReference>
<dbReference type="OrthoDB" id="1917254at2759"/>
<reference evidence="2" key="1">
    <citation type="journal article" date="2022" name="Front. Genet.">
        <title>Chromosome-Scale Assembly of the Dendrobium nobile Genome Provides Insights Into the Molecular Mechanism of the Biosynthesis of the Medicinal Active Ingredient of Dendrobium.</title>
        <authorList>
            <person name="Xu Q."/>
            <person name="Niu S.-C."/>
            <person name="Li K.-L."/>
            <person name="Zheng P.-J."/>
            <person name="Zhang X.-J."/>
            <person name="Jia Y."/>
            <person name="Liu Y."/>
            <person name="Niu Y.-X."/>
            <person name="Yu L.-H."/>
            <person name="Chen D.-F."/>
            <person name="Zhang G.-Q."/>
        </authorList>
    </citation>
    <scope>NUCLEOTIDE SEQUENCE</scope>
    <source>
        <tissue evidence="2">Leaf</tissue>
    </source>
</reference>
<feature type="domain" description="DUF4283" evidence="1">
    <location>
        <begin position="58"/>
        <end position="137"/>
    </location>
</feature>
<protein>
    <recommendedName>
        <fullName evidence="1">DUF4283 domain-containing protein</fullName>
    </recommendedName>
</protein>
<proteinExistence type="predicted"/>
<dbReference type="PANTHER" id="PTHR33384:SF1">
    <property type="entry name" value="EXPRESSED PROTEIN"/>
    <property type="match status" value="1"/>
</dbReference>
<evidence type="ECO:0000313" key="2">
    <source>
        <dbReference type="EMBL" id="KAI0522818.1"/>
    </source>
</evidence>
<gene>
    <name evidence="2" type="ORF">KFK09_005203</name>
</gene>
<organism evidence="2 3">
    <name type="scientific">Dendrobium nobile</name>
    <name type="common">Orchid</name>
    <dbReference type="NCBI Taxonomy" id="94219"/>
    <lineage>
        <taxon>Eukaryota</taxon>
        <taxon>Viridiplantae</taxon>
        <taxon>Streptophyta</taxon>
        <taxon>Embryophyta</taxon>
        <taxon>Tracheophyta</taxon>
        <taxon>Spermatophyta</taxon>
        <taxon>Magnoliopsida</taxon>
        <taxon>Liliopsida</taxon>
        <taxon>Asparagales</taxon>
        <taxon>Orchidaceae</taxon>
        <taxon>Epidendroideae</taxon>
        <taxon>Malaxideae</taxon>
        <taxon>Dendrobiinae</taxon>
        <taxon>Dendrobium</taxon>
    </lineage>
</organism>
<dbReference type="AlphaFoldDB" id="A0A8T3BYI6"/>
<evidence type="ECO:0000313" key="3">
    <source>
        <dbReference type="Proteomes" id="UP000829196"/>
    </source>
</evidence>
<dbReference type="PANTHER" id="PTHR33384">
    <property type="entry name" value="EXPRESSED PROTEIN"/>
    <property type="match status" value="1"/>
</dbReference>
<accession>A0A8T3BYI6</accession>
<name>A0A8T3BYI6_DENNO</name>
<keyword evidence="3" id="KW-1185">Reference proteome</keyword>
<dbReference type="InterPro" id="IPR025558">
    <property type="entry name" value="DUF4283"/>
</dbReference>
<dbReference type="Pfam" id="PF14111">
    <property type="entry name" value="DUF4283"/>
    <property type="match status" value="1"/>
</dbReference>